<reference evidence="10 11" key="1">
    <citation type="journal article" date="2024" name="Nat. Commun.">
        <title>Phylogenomics reveals the evolutionary origins of lichenization in chlorophyte algae.</title>
        <authorList>
            <person name="Puginier C."/>
            <person name="Libourel C."/>
            <person name="Otte J."/>
            <person name="Skaloud P."/>
            <person name="Haon M."/>
            <person name="Grisel S."/>
            <person name="Petersen M."/>
            <person name="Berrin J.G."/>
            <person name="Delaux P.M."/>
            <person name="Dal Grande F."/>
            <person name="Keller J."/>
        </authorList>
    </citation>
    <scope>NUCLEOTIDE SEQUENCE [LARGE SCALE GENOMIC DNA]</scope>
    <source>
        <strain evidence="10 11">SAG 216-7</strain>
    </source>
</reference>
<feature type="signal peptide" evidence="9">
    <location>
        <begin position="1"/>
        <end position="16"/>
    </location>
</feature>
<feature type="chain" id="PRO_5046263027" evidence="9">
    <location>
        <begin position="17"/>
        <end position="337"/>
    </location>
</feature>
<keyword evidence="5" id="KW-0969">Cilium</keyword>
<evidence type="ECO:0000256" key="5">
    <source>
        <dbReference type="ARBA" id="ARBA00023069"/>
    </source>
</evidence>
<accession>A0ABR2Z329</accession>
<sequence>MVARCLRWLFLRFGTGVDVSENISTKKKRVNFLKTIGQGLKSCYSIDLDLTALYSADGAAVPELLKLAHMLQSARKGASGKSAEDLVNYLPPEDVAEAQRAASELRRLAEALLQQKLSLQEECQRAQSQEVDMQRVQEHILAATREAQQQLAETHQTTSELQERARVLAGALERRRAEVRGAAARLEALTAARPAHAAEEDTLCAQLQTLFDEYNQTTRNMEWLRAQIRQQQAGDVFLAEESQRKMERLRAEVQEAEARMLAGQGRIERQSTDSDSGSGSGSDSEKDADVSSARWLPSGSSGDVSRLTPRSPAPLGARLATPLSNRPGKYATYADEF</sequence>
<evidence type="ECO:0000256" key="2">
    <source>
        <dbReference type="ARBA" id="ARBA00008340"/>
    </source>
</evidence>
<dbReference type="PANTHER" id="PTHR21547:SF0">
    <property type="entry name" value="CLUSTERIN-ASSOCIATED PROTEIN 1"/>
    <property type="match status" value="1"/>
</dbReference>
<keyword evidence="6" id="KW-0966">Cell projection</keyword>
<keyword evidence="4 7" id="KW-0175">Coiled coil</keyword>
<keyword evidence="3" id="KW-0970">Cilium biogenesis/degradation</keyword>
<protein>
    <submittedName>
        <fullName evidence="10">Uncharacterized protein</fullName>
    </submittedName>
</protein>
<evidence type="ECO:0000256" key="3">
    <source>
        <dbReference type="ARBA" id="ARBA00022794"/>
    </source>
</evidence>
<evidence type="ECO:0000256" key="4">
    <source>
        <dbReference type="ARBA" id="ARBA00023054"/>
    </source>
</evidence>
<evidence type="ECO:0000256" key="8">
    <source>
        <dbReference type="SAM" id="MobiDB-lite"/>
    </source>
</evidence>
<comment type="subcellular location">
    <subcellularLocation>
        <location evidence="1">Cell projection</location>
        <location evidence="1">Cilium</location>
    </subcellularLocation>
</comment>
<dbReference type="PANTHER" id="PTHR21547">
    <property type="entry name" value="CLUSTERIN ASSOCIATED PROTEIN 1"/>
    <property type="match status" value="1"/>
</dbReference>
<organism evidence="10 11">
    <name type="scientific">Coccomyxa subellipsoidea</name>
    <dbReference type="NCBI Taxonomy" id="248742"/>
    <lineage>
        <taxon>Eukaryota</taxon>
        <taxon>Viridiplantae</taxon>
        <taxon>Chlorophyta</taxon>
        <taxon>core chlorophytes</taxon>
        <taxon>Trebouxiophyceae</taxon>
        <taxon>Trebouxiophyceae incertae sedis</taxon>
        <taxon>Coccomyxaceae</taxon>
        <taxon>Coccomyxa</taxon>
    </lineage>
</organism>
<name>A0ABR2Z329_9CHLO</name>
<keyword evidence="11" id="KW-1185">Reference proteome</keyword>
<keyword evidence="9" id="KW-0732">Signal</keyword>
<comment type="caution">
    <text evidence="10">The sequence shown here is derived from an EMBL/GenBank/DDBJ whole genome shotgun (WGS) entry which is preliminary data.</text>
</comment>
<evidence type="ECO:0000256" key="1">
    <source>
        <dbReference type="ARBA" id="ARBA00004138"/>
    </source>
</evidence>
<dbReference type="InterPro" id="IPR019366">
    <property type="entry name" value="Clusterin-associated_protein-1"/>
</dbReference>
<feature type="region of interest" description="Disordered" evidence="8">
    <location>
        <begin position="261"/>
        <end position="337"/>
    </location>
</feature>
<comment type="similarity">
    <text evidence="2">Belongs to the CLUAP1 family.</text>
</comment>
<evidence type="ECO:0000313" key="10">
    <source>
        <dbReference type="EMBL" id="KAK9918226.1"/>
    </source>
</evidence>
<gene>
    <name evidence="10" type="ORF">WJX75_002402</name>
</gene>
<evidence type="ECO:0000256" key="7">
    <source>
        <dbReference type="SAM" id="Coils"/>
    </source>
</evidence>
<evidence type="ECO:0000256" key="6">
    <source>
        <dbReference type="ARBA" id="ARBA00023273"/>
    </source>
</evidence>
<evidence type="ECO:0000313" key="11">
    <source>
        <dbReference type="Proteomes" id="UP001491310"/>
    </source>
</evidence>
<proteinExistence type="inferred from homology"/>
<feature type="coiled-coil region" evidence="7">
    <location>
        <begin position="95"/>
        <end position="164"/>
    </location>
</feature>
<evidence type="ECO:0000256" key="9">
    <source>
        <dbReference type="SAM" id="SignalP"/>
    </source>
</evidence>
<dbReference type="Pfam" id="PF10234">
    <property type="entry name" value="Cluap1"/>
    <property type="match status" value="1"/>
</dbReference>
<dbReference type="EMBL" id="JALJOT010000001">
    <property type="protein sequence ID" value="KAK9918226.1"/>
    <property type="molecule type" value="Genomic_DNA"/>
</dbReference>
<dbReference type="Proteomes" id="UP001491310">
    <property type="component" value="Unassembled WGS sequence"/>
</dbReference>